<keyword evidence="6" id="KW-1000">Mitochondrion outer membrane</keyword>
<evidence type="ECO:0000256" key="2">
    <source>
        <dbReference type="ARBA" id="ARBA00010510"/>
    </source>
</evidence>
<feature type="region of interest" description="Disordered" evidence="10">
    <location>
        <begin position="1"/>
        <end position="29"/>
    </location>
</feature>
<dbReference type="GO" id="GO:0008320">
    <property type="term" value="F:protein transmembrane transporter activity"/>
    <property type="evidence" value="ECO:0007669"/>
    <property type="project" value="InterPro"/>
</dbReference>
<feature type="compositionally biased region" description="Pro residues" evidence="10">
    <location>
        <begin position="9"/>
        <end position="19"/>
    </location>
</feature>
<protein>
    <submittedName>
        <fullName evidence="11">Uncharacterized protein</fullName>
    </submittedName>
</protein>
<dbReference type="GO" id="GO:0005741">
    <property type="term" value="C:mitochondrial outer membrane"/>
    <property type="evidence" value="ECO:0007669"/>
    <property type="project" value="UniProtKB-SubCell"/>
</dbReference>
<evidence type="ECO:0000256" key="6">
    <source>
        <dbReference type="ARBA" id="ARBA00022787"/>
    </source>
</evidence>
<dbReference type="EMBL" id="WNWW01000448">
    <property type="protein sequence ID" value="KAF3424713.1"/>
    <property type="molecule type" value="Genomic_DNA"/>
</dbReference>
<name>A0A833SCX8_9HYME</name>
<keyword evidence="3" id="KW-0813">Transport</keyword>
<keyword evidence="4" id="KW-1134">Transmembrane beta strand</keyword>
<dbReference type="InterPro" id="IPR037930">
    <property type="entry name" value="Tom40"/>
</dbReference>
<dbReference type="Gene3D" id="2.40.160.10">
    <property type="entry name" value="Porin"/>
    <property type="match status" value="1"/>
</dbReference>
<evidence type="ECO:0000256" key="1">
    <source>
        <dbReference type="ARBA" id="ARBA00004374"/>
    </source>
</evidence>
<keyword evidence="12" id="KW-1185">Reference proteome</keyword>
<evidence type="ECO:0000256" key="9">
    <source>
        <dbReference type="ARBA" id="ARBA00023136"/>
    </source>
</evidence>
<evidence type="ECO:0000313" key="12">
    <source>
        <dbReference type="Proteomes" id="UP000655588"/>
    </source>
</evidence>
<comment type="caution">
    <text evidence="11">The sequence shown here is derived from an EMBL/GenBank/DDBJ whole genome shotgun (WGS) entry which is preliminary data.</text>
</comment>
<dbReference type="InterPro" id="IPR023614">
    <property type="entry name" value="Porin_dom_sf"/>
</dbReference>
<accession>A0A833SCX8</accession>
<proteinExistence type="inferred from homology"/>
<evidence type="ECO:0000256" key="5">
    <source>
        <dbReference type="ARBA" id="ARBA00022692"/>
    </source>
</evidence>
<dbReference type="AlphaFoldDB" id="A0A833SCX8"/>
<evidence type="ECO:0000256" key="3">
    <source>
        <dbReference type="ARBA" id="ARBA00022448"/>
    </source>
</evidence>
<comment type="similarity">
    <text evidence="2">Belongs to the Tom40 family.</text>
</comment>
<keyword evidence="7" id="KW-0653">Protein transport</keyword>
<dbReference type="GO" id="GO:0030150">
    <property type="term" value="P:protein import into mitochondrial matrix"/>
    <property type="evidence" value="ECO:0007669"/>
    <property type="project" value="InterPro"/>
</dbReference>
<evidence type="ECO:0000256" key="10">
    <source>
        <dbReference type="SAM" id="MobiDB-lite"/>
    </source>
</evidence>
<evidence type="ECO:0000256" key="7">
    <source>
        <dbReference type="ARBA" id="ARBA00022927"/>
    </source>
</evidence>
<keyword evidence="5" id="KW-0812">Transmembrane</keyword>
<keyword evidence="9" id="KW-0472">Membrane</keyword>
<comment type="subcellular location">
    <subcellularLocation>
        <location evidence="1">Mitochondrion outer membrane</location>
        <topology evidence="1">Multi-pass membrane protein</topology>
    </subcellularLocation>
</comment>
<dbReference type="Proteomes" id="UP000655588">
    <property type="component" value="Unassembled WGS sequence"/>
</dbReference>
<sequence>MGNVLAASVPPPPSPPPPTSGLLPNLEKSDSTEILQSSSNFSDGLKNPGTIEDLHKKCKDVFPANFEGAKLMFNKGLSNHFQISHTISMSSIAHSGYRFGATYVGTQQIAPSEAYPVLLGDIDPSGNLNANVIHQFGEKLRGKLATQVHKSKFTAVQMTTDYRGDAYTVSLTLGNPDILNGSDRLSIGLSGCHLCFHQKASQQLQVGVELEINSRIQESTGTIAYQVDLPKADLIFRGSIDTNWTVGAVLEKKLQPLPFTFALSGMINHSKPQFRLGCGLIIG</sequence>
<dbReference type="Pfam" id="PF01459">
    <property type="entry name" value="Porin_3"/>
    <property type="match status" value="2"/>
</dbReference>
<dbReference type="PANTHER" id="PTHR10802">
    <property type="entry name" value="MITOCHONDRIAL IMPORT RECEPTOR SUBUNIT TOM40"/>
    <property type="match status" value="1"/>
</dbReference>
<evidence type="ECO:0000256" key="4">
    <source>
        <dbReference type="ARBA" id="ARBA00022452"/>
    </source>
</evidence>
<organism evidence="11 12">
    <name type="scientific">Frieseomelitta varia</name>
    <dbReference type="NCBI Taxonomy" id="561572"/>
    <lineage>
        <taxon>Eukaryota</taxon>
        <taxon>Metazoa</taxon>
        <taxon>Ecdysozoa</taxon>
        <taxon>Arthropoda</taxon>
        <taxon>Hexapoda</taxon>
        <taxon>Insecta</taxon>
        <taxon>Pterygota</taxon>
        <taxon>Neoptera</taxon>
        <taxon>Endopterygota</taxon>
        <taxon>Hymenoptera</taxon>
        <taxon>Apocrita</taxon>
        <taxon>Aculeata</taxon>
        <taxon>Apoidea</taxon>
        <taxon>Anthophila</taxon>
        <taxon>Apidae</taxon>
        <taxon>Frieseomelitta</taxon>
    </lineage>
</organism>
<evidence type="ECO:0000256" key="8">
    <source>
        <dbReference type="ARBA" id="ARBA00023128"/>
    </source>
</evidence>
<dbReference type="InterPro" id="IPR027246">
    <property type="entry name" value="Porin_Euk/Tom40"/>
</dbReference>
<evidence type="ECO:0000313" key="11">
    <source>
        <dbReference type="EMBL" id="KAF3424713.1"/>
    </source>
</evidence>
<gene>
    <name evidence="11" type="ORF">E2986_09771</name>
</gene>
<reference evidence="11" key="1">
    <citation type="submission" date="2019-11" db="EMBL/GenBank/DDBJ databases">
        <title>The nuclear and mitochondrial genomes of Frieseomelitta varia - a highly eusocial stingless bee (Meliponini) with a permanently sterile worker caste.</title>
        <authorList>
            <person name="Freitas F.C.P."/>
            <person name="Lourenco A.P."/>
            <person name="Nunes F.M.F."/>
            <person name="Paschoal A.R."/>
            <person name="Abreu F.C.P."/>
            <person name="Barbin F.O."/>
            <person name="Bataglia L."/>
            <person name="Cardoso-Junior C.A.M."/>
            <person name="Cervoni M.S."/>
            <person name="Silva S.R."/>
            <person name="Dalarmi F."/>
            <person name="Del Lama M.A."/>
            <person name="Depintor T.S."/>
            <person name="Ferreira K.M."/>
            <person name="Goria P.S."/>
            <person name="Jaskot M.C."/>
            <person name="Lago D.C."/>
            <person name="Luna-Lucena D."/>
            <person name="Moda L.M."/>
            <person name="Nascimento L."/>
            <person name="Pedrino M."/>
            <person name="Rabico F.O."/>
            <person name="Sanches F.C."/>
            <person name="Santos D.E."/>
            <person name="Santos C.G."/>
            <person name="Vieira J."/>
            <person name="Lopes T.F."/>
            <person name="Barchuk A.R."/>
            <person name="Hartfelder K."/>
            <person name="Simoes Z.L.P."/>
            <person name="Bitondi M.M.G."/>
            <person name="Pinheiro D.G."/>
        </authorList>
    </citation>
    <scope>NUCLEOTIDE SEQUENCE</scope>
    <source>
        <strain evidence="11">USP_RPSP 00005682</strain>
        <tissue evidence="11">Whole individual</tissue>
    </source>
</reference>
<keyword evidence="8" id="KW-0496">Mitochondrion</keyword>
<dbReference type="CDD" id="cd07305">
    <property type="entry name" value="Porin3_Tom40"/>
    <property type="match status" value="1"/>
</dbReference>